<proteinExistence type="predicted"/>
<gene>
    <name evidence="1" type="ORF">DPMN_053536</name>
</gene>
<sequence length="75" mass="8720">MRPVNREELLSSQYSNMLEKFLFVHSILKWKCKGNESSFYTRPPECGMVVVRACSKRTLDVKSTGRTYLKPNSVF</sequence>
<reference evidence="1" key="1">
    <citation type="journal article" date="2019" name="bioRxiv">
        <title>The Genome of the Zebra Mussel, Dreissena polymorpha: A Resource for Invasive Species Research.</title>
        <authorList>
            <person name="McCartney M.A."/>
            <person name="Auch B."/>
            <person name="Kono T."/>
            <person name="Mallez S."/>
            <person name="Zhang Y."/>
            <person name="Obille A."/>
            <person name="Becker A."/>
            <person name="Abrahante J.E."/>
            <person name="Garbe J."/>
            <person name="Badalamenti J.P."/>
            <person name="Herman A."/>
            <person name="Mangelson H."/>
            <person name="Liachko I."/>
            <person name="Sullivan S."/>
            <person name="Sone E.D."/>
            <person name="Koren S."/>
            <person name="Silverstein K.A.T."/>
            <person name="Beckman K.B."/>
            <person name="Gohl D.M."/>
        </authorList>
    </citation>
    <scope>NUCLEOTIDE SEQUENCE</scope>
    <source>
        <strain evidence="1">Duluth1</strain>
        <tissue evidence="1">Whole animal</tissue>
    </source>
</reference>
<comment type="caution">
    <text evidence="1">The sequence shown here is derived from an EMBL/GenBank/DDBJ whole genome shotgun (WGS) entry which is preliminary data.</text>
</comment>
<dbReference type="Proteomes" id="UP000828390">
    <property type="component" value="Unassembled WGS sequence"/>
</dbReference>
<accession>A0A9D4CN87</accession>
<protein>
    <submittedName>
        <fullName evidence="1">Uncharacterized protein</fullName>
    </submittedName>
</protein>
<evidence type="ECO:0000313" key="1">
    <source>
        <dbReference type="EMBL" id="KAH3727597.1"/>
    </source>
</evidence>
<dbReference type="EMBL" id="JAIWYP010000012">
    <property type="protein sequence ID" value="KAH3727597.1"/>
    <property type="molecule type" value="Genomic_DNA"/>
</dbReference>
<name>A0A9D4CN87_DREPO</name>
<reference evidence="1" key="2">
    <citation type="submission" date="2020-11" db="EMBL/GenBank/DDBJ databases">
        <authorList>
            <person name="McCartney M.A."/>
            <person name="Auch B."/>
            <person name="Kono T."/>
            <person name="Mallez S."/>
            <person name="Becker A."/>
            <person name="Gohl D.M."/>
            <person name="Silverstein K.A.T."/>
            <person name="Koren S."/>
            <person name="Bechman K.B."/>
            <person name="Herman A."/>
            <person name="Abrahante J.E."/>
            <person name="Garbe J."/>
        </authorList>
    </citation>
    <scope>NUCLEOTIDE SEQUENCE</scope>
    <source>
        <strain evidence="1">Duluth1</strain>
        <tissue evidence="1">Whole animal</tissue>
    </source>
</reference>
<organism evidence="1 2">
    <name type="scientific">Dreissena polymorpha</name>
    <name type="common">Zebra mussel</name>
    <name type="synonym">Mytilus polymorpha</name>
    <dbReference type="NCBI Taxonomy" id="45954"/>
    <lineage>
        <taxon>Eukaryota</taxon>
        <taxon>Metazoa</taxon>
        <taxon>Spiralia</taxon>
        <taxon>Lophotrochozoa</taxon>
        <taxon>Mollusca</taxon>
        <taxon>Bivalvia</taxon>
        <taxon>Autobranchia</taxon>
        <taxon>Heteroconchia</taxon>
        <taxon>Euheterodonta</taxon>
        <taxon>Imparidentia</taxon>
        <taxon>Neoheterodontei</taxon>
        <taxon>Myida</taxon>
        <taxon>Dreissenoidea</taxon>
        <taxon>Dreissenidae</taxon>
        <taxon>Dreissena</taxon>
    </lineage>
</organism>
<evidence type="ECO:0000313" key="2">
    <source>
        <dbReference type="Proteomes" id="UP000828390"/>
    </source>
</evidence>
<keyword evidence="2" id="KW-1185">Reference proteome</keyword>
<dbReference type="AlphaFoldDB" id="A0A9D4CN87"/>